<gene>
    <name evidence="3" type="ORF">F6U93_10325</name>
</gene>
<dbReference type="SUPFAM" id="SSF50998">
    <property type="entry name" value="Quinoprotein alcohol dehydrogenase-like"/>
    <property type="match status" value="1"/>
</dbReference>
<keyword evidence="1" id="KW-0732">Signal</keyword>
<dbReference type="Pfam" id="PF16472">
    <property type="entry name" value="DUF5050"/>
    <property type="match status" value="1"/>
</dbReference>
<proteinExistence type="predicted"/>
<dbReference type="InterPro" id="IPR032485">
    <property type="entry name" value="LRP1-like_beta_prop"/>
</dbReference>
<dbReference type="InterPro" id="IPR011047">
    <property type="entry name" value="Quinoprotein_ADH-like_sf"/>
</dbReference>
<evidence type="ECO:0000313" key="3">
    <source>
        <dbReference type="EMBL" id="KAB1067434.1"/>
    </source>
</evidence>
<feature type="chain" id="PRO_5026988092" evidence="1">
    <location>
        <begin position="19"/>
        <end position="252"/>
    </location>
</feature>
<evidence type="ECO:0000259" key="2">
    <source>
        <dbReference type="Pfam" id="PF16472"/>
    </source>
</evidence>
<dbReference type="InterPro" id="IPR015943">
    <property type="entry name" value="WD40/YVTN_repeat-like_dom_sf"/>
</dbReference>
<evidence type="ECO:0000256" key="1">
    <source>
        <dbReference type="SAM" id="SignalP"/>
    </source>
</evidence>
<accession>A0A6N6MA72</accession>
<dbReference type="Proteomes" id="UP000441333">
    <property type="component" value="Unassembled WGS sequence"/>
</dbReference>
<dbReference type="PROSITE" id="PS51257">
    <property type="entry name" value="PROKAR_LIPOPROTEIN"/>
    <property type="match status" value="1"/>
</dbReference>
<comment type="caution">
    <text evidence="3">The sequence shown here is derived from an EMBL/GenBank/DDBJ whole genome shotgun (WGS) entry which is preliminary data.</text>
</comment>
<feature type="signal peptide" evidence="1">
    <location>
        <begin position="1"/>
        <end position="18"/>
    </location>
</feature>
<dbReference type="Gene3D" id="2.130.10.10">
    <property type="entry name" value="YVTN repeat-like/Quinoprotein amine dehydrogenase"/>
    <property type="match status" value="1"/>
</dbReference>
<sequence>MKQLKTLFFVSLVCFLLAACNRNEPEYFGTPQEDIDVTTEYKWWILTHKNYQKPGIYLFNENTGMLEVELKLPKALQSPHALAYDGESLWVGGIGENESLYQLNPETGDIISEIPNIITEGIAIQDDFIFYSSENAIHKMNKNGSLIETIETENTALTISDIAIDESSLYYLRYSETAPIVKLNLDTKTEAPIQTIETSGTYCLSFIDNKLVTVSNLNEINQNATRSGELVVSTPTDIEGWITAIALHEIIE</sequence>
<dbReference type="AlphaFoldDB" id="A0A6N6MA72"/>
<dbReference type="EMBL" id="WAAT01000046">
    <property type="protein sequence ID" value="KAB1067434.1"/>
    <property type="molecule type" value="Genomic_DNA"/>
</dbReference>
<name>A0A6N6MA72_9FLAO</name>
<dbReference type="RefSeq" id="WP_150939504.1">
    <property type="nucleotide sequence ID" value="NZ_WAAT01000046.1"/>
</dbReference>
<feature type="domain" description="Prolow-density lipoprotein receptor-related protein 1-like beta-propeller" evidence="2">
    <location>
        <begin position="82"/>
        <end position="194"/>
    </location>
</feature>
<reference evidence="3 4" key="1">
    <citation type="submission" date="2019-09" db="EMBL/GenBank/DDBJ databases">
        <authorList>
            <person name="Cao W.R."/>
        </authorList>
    </citation>
    <scope>NUCLEOTIDE SEQUENCE [LARGE SCALE GENOMIC DNA]</scope>
    <source>
        <strain evidence="3 4">B1N29</strain>
    </source>
</reference>
<organism evidence="3 4">
    <name type="scientific">Pseudotamlana haliotis</name>
    <dbReference type="NCBI Taxonomy" id="2614804"/>
    <lineage>
        <taxon>Bacteria</taxon>
        <taxon>Pseudomonadati</taxon>
        <taxon>Bacteroidota</taxon>
        <taxon>Flavobacteriia</taxon>
        <taxon>Flavobacteriales</taxon>
        <taxon>Flavobacteriaceae</taxon>
        <taxon>Pseudotamlana</taxon>
    </lineage>
</organism>
<protein>
    <submittedName>
        <fullName evidence="3">DUF5050 domain-containing protein</fullName>
    </submittedName>
</protein>
<keyword evidence="4" id="KW-1185">Reference proteome</keyword>
<evidence type="ECO:0000313" key="4">
    <source>
        <dbReference type="Proteomes" id="UP000441333"/>
    </source>
</evidence>